<feature type="binding site" evidence="2">
    <location>
        <begin position="361"/>
        <end position="364"/>
    </location>
    <ligand>
        <name>substrate</name>
    </ligand>
</feature>
<sequence length="497" mass="52336">MTTDAVRSPAEGLAHHPLVGRPGKVLALHLNYPSRIAQRGRAPSKPSYFLKPVTSLAATDGTVERPAGTELLAFEGEIALVIGKSARRISPEDGWSHVAAITAANDLGVYDLRAADKGANLRSKGGDGYTPLGPASIPADAVDPASLRVRTWVNGEQVQDDSAGTVVFPFGELIADLSQLITLEPGDVVLTGTPAGSSVVQPGDVVEVEVDVPGTEHSTGRLRTTVVEGVEPLPQFSAQPSVDDHQRAEAWGSREAAGLEPPFALAEDHIAKLRRVAVATLSAQLRKHGYNQLSIDGVRTDKPGSKLVGRARTLRFVPAREDLFRSHGGGYNAQKRTFDSLEPGEVLVVEARGERGSGTVGDILALRAQVLGAAGIVTDGGVRDHSAVKELDIPTFSGGPHPAVLGRRHVPWDSDITVACGGATVQPGDVIVGDDDGVLVIPPALLDEVLDAALEQEAEEEWIAARVAEGAAVDGLYPLSGEWRRRYEAERERGGAG</sequence>
<accession>A0A3R8NW03</accession>
<reference evidence="4 5" key="1">
    <citation type="submission" date="2018-11" db="EMBL/GenBank/DDBJ databases">
        <title>Saccharopolyspora rhizosphaerae sp. nov., an actinomycete isolated from rhizosphere soil in Thailand.</title>
        <authorList>
            <person name="Intra B."/>
            <person name="Euanorasetr J."/>
            <person name="Take A."/>
            <person name="Inahashi Y."/>
            <person name="Mori M."/>
            <person name="Panbangred W."/>
            <person name="Matsumoto A."/>
        </authorList>
    </citation>
    <scope>NUCLEOTIDE SEQUENCE [LARGE SCALE GENOMIC DNA]</scope>
    <source>
        <strain evidence="4 5">H219</strain>
    </source>
</reference>
<evidence type="ECO:0000259" key="3">
    <source>
        <dbReference type="Pfam" id="PF01557"/>
    </source>
</evidence>
<comment type="caution">
    <text evidence="4">The sequence shown here is derived from an EMBL/GenBank/DDBJ whole genome shotgun (WGS) entry which is preliminary data.</text>
</comment>
<dbReference type="RefSeq" id="WP_125092122.1">
    <property type="nucleotide sequence ID" value="NZ_RSAA01000019.1"/>
</dbReference>
<dbReference type="SUPFAM" id="SSF89562">
    <property type="entry name" value="RraA-like"/>
    <property type="match status" value="1"/>
</dbReference>
<dbReference type="InterPro" id="IPR011234">
    <property type="entry name" value="Fumarylacetoacetase-like_C"/>
</dbReference>
<keyword evidence="2" id="KW-0460">Magnesium</keyword>
<comment type="cofactor">
    <cofactor evidence="2">
        <name>Mg(2+)</name>
        <dbReference type="ChEBI" id="CHEBI:18420"/>
    </cofactor>
</comment>
<dbReference type="CDD" id="cd16841">
    <property type="entry name" value="RraA_family"/>
    <property type="match status" value="1"/>
</dbReference>
<feature type="binding site" evidence="2">
    <location>
        <position position="384"/>
    </location>
    <ligand>
        <name>Mg(2+)</name>
        <dbReference type="ChEBI" id="CHEBI:18420"/>
    </ligand>
</feature>
<evidence type="ECO:0000313" key="4">
    <source>
        <dbReference type="EMBL" id="RRO14475.1"/>
    </source>
</evidence>
<dbReference type="GO" id="GO:0016787">
    <property type="term" value="F:hydrolase activity"/>
    <property type="evidence" value="ECO:0007669"/>
    <property type="project" value="UniProtKB-KW"/>
</dbReference>
<evidence type="ECO:0000313" key="5">
    <source>
        <dbReference type="Proteomes" id="UP000274515"/>
    </source>
</evidence>
<gene>
    <name evidence="4" type="ORF">EIL87_20055</name>
</gene>
<dbReference type="PANTHER" id="PTHR11820">
    <property type="entry name" value="ACYLPYRUVASE"/>
    <property type="match status" value="1"/>
</dbReference>
<name>A0A3R8NW03_9PSEU</name>
<dbReference type="GO" id="GO:0046872">
    <property type="term" value="F:metal ion binding"/>
    <property type="evidence" value="ECO:0007669"/>
    <property type="project" value="UniProtKB-KW"/>
</dbReference>
<dbReference type="Proteomes" id="UP000274515">
    <property type="component" value="Unassembled WGS sequence"/>
</dbReference>
<dbReference type="EMBL" id="RSAA01000019">
    <property type="protein sequence ID" value="RRO14475.1"/>
    <property type="molecule type" value="Genomic_DNA"/>
</dbReference>
<dbReference type="AlphaFoldDB" id="A0A3R8NW03"/>
<dbReference type="InterPro" id="IPR036663">
    <property type="entry name" value="Fumarylacetoacetase_C_sf"/>
</dbReference>
<dbReference type="NCBIfam" id="NF006093">
    <property type="entry name" value="PRK08245.1"/>
    <property type="match status" value="1"/>
</dbReference>
<dbReference type="OrthoDB" id="9805307at2"/>
<dbReference type="NCBIfam" id="NF009399">
    <property type="entry name" value="PRK12764.1"/>
    <property type="match status" value="1"/>
</dbReference>
<proteinExistence type="predicted"/>
<organism evidence="4 5">
    <name type="scientific">Saccharopolyspora rhizosphaerae</name>
    <dbReference type="NCBI Taxonomy" id="2492662"/>
    <lineage>
        <taxon>Bacteria</taxon>
        <taxon>Bacillati</taxon>
        <taxon>Actinomycetota</taxon>
        <taxon>Actinomycetes</taxon>
        <taxon>Pseudonocardiales</taxon>
        <taxon>Pseudonocardiaceae</taxon>
        <taxon>Saccharopolyspora</taxon>
    </lineage>
</organism>
<feature type="binding site" evidence="2">
    <location>
        <position position="383"/>
    </location>
    <ligand>
        <name>substrate</name>
    </ligand>
</feature>
<dbReference type="InterPro" id="IPR036704">
    <property type="entry name" value="RraA/RraA-like_sf"/>
</dbReference>
<dbReference type="InterPro" id="IPR005493">
    <property type="entry name" value="RraA/RraA-like"/>
</dbReference>
<keyword evidence="1 2" id="KW-0479">Metal-binding</keyword>
<keyword evidence="4" id="KW-0378">Hydrolase</keyword>
<dbReference type="SUPFAM" id="SSF56529">
    <property type="entry name" value="FAH"/>
    <property type="match status" value="1"/>
</dbReference>
<dbReference type="Pfam" id="PF01557">
    <property type="entry name" value="FAA_hydrolase"/>
    <property type="match status" value="1"/>
</dbReference>
<dbReference type="Gene3D" id="3.90.850.10">
    <property type="entry name" value="Fumarylacetoacetase-like, C-terminal domain"/>
    <property type="match status" value="1"/>
</dbReference>
<protein>
    <submittedName>
        <fullName evidence="4">Fumarylacetoacetate hydrolase family protein</fullName>
    </submittedName>
</protein>
<feature type="domain" description="Fumarylacetoacetase-like C-terminal" evidence="3">
    <location>
        <begin position="26"/>
        <end position="227"/>
    </location>
</feature>
<dbReference type="PANTHER" id="PTHR11820:SF114">
    <property type="entry name" value="4-HYDROXYPHENYLACETATE CATABOLISM PROTEIN"/>
    <property type="match status" value="1"/>
</dbReference>
<evidence type="ECO:0000256" key="2">
    <source>
        <dbReference type="PIRSR" id="PIRSR605493-1"/>
    </source>
</evidence>
<dbReference type="Pfam" id="PF03737">
    <property type="entry name" value="RraA-like"/>
    <property type="match status" value="1"/>
</dbReference>
<evidence type="ECO:0000256" key="1">
    <source>
        <dbReference type="ARBA" id="ARBA00022723"/>
    </source>
</evidence>
<dbReference type="Gene3D" id="3.50.30.40">
    <property type="entry name" value="Ribonuclease E inhibitor RraA/RraA-like"/>
    <property type="match status" value="1"/>
</dbReference>
<keyword evidence="5" id="KW-1185">Reference proteome</keyword>